<evidence type="ECO:0000256" key="2">
    <source>
        <dbReference type="ARBA" id="ARBA00022737"/>
    </source>
</evidence>
<dbReference type="HOGENOM" id="CLU_1811119_0_0_1"/>
<dbReference type="Gramene" id="Bo3g087020.1">
    <property type="protein sequence ID" value="Bo3g087020.1"/>
    <property type="gene ID" value="Bo3g087020"/>
</dbReference>
<keyword evidence="5" id="KW-1185">Reference proteome</keyword>
<proteinExistence type="predicted"/>
<dbReference type="Proteomes" id="UP000032141">
    <property type="component" value="Chromosome C3"/>
</dbReference>
<reference evidence="4" key="2">
    <citation type="submission" date="2015-03" db="UniProtKB">
        <authorList>
            <consortium name="EnsemblPlants"/>
        </authorList>
    </citation>
    <scope>IDENTIFICATION</scope>
</reference>
<accession>A0A0D3BDK3</accession>
<dbReference type="PROSITE" id="PS50896">
    <property type="entry name" value="LISH"/>
    <property type="match status" value="1"/>
</dbReference>
<evidence type="ECO:0000313" key="5">
    <source>
        <dbReference type="Proteomes" id="UP000032141"/>
    </source>
</evidence>
<dbReference type="AlphaFoldDB" id="A0A0D3BDK3"/>
<dbReference type="eggNOG" id="KOG0275">
    <property type="taxonomic scope" value="Eukaryota"/>
</dbReference>
<organism evidence="4 5">
    <name type="scientific">Brassica oleracea var. oleracea</name>
    <dbReference type="NCBI Taxonomy" id="109376"/>
    <lineage>
        <taxon>Eukaryota</taxon>
        <taxon>Viridiplantae</taxon>
        <taxon>Streptophyta</taxon>
        <taxon>Embryophyta</taxon>
        <taxon>Tracheophyta</taxon>
        <taxon>Spermatophyta</taxon>
        <taxon>Magnoliopsida</taxon>
        <taxon>eudicotyledons</taxon>
        <taxon>Gunneridae</taxon>
        <taxon>Pentapetalae</taxon>
        <taxon>rosids</taxon>
        <taxon>malvids</taxon>
        <taxon>Brassicales</taxon>
        <taxon>Brassicaceae</taxon>
        <taxon>Brassiceae</taxon>
        <taxon>Brassica</taxon>
    </lineage>
</organism>
<dbReference type="OMA" id="MAFWCLG"/>
<keyword evidence="2" id="KW-0677">Repeat</keyword>
<keyword evidence="1" id="KW-0853">WD repeat</keyword>
<reference evidence="4 5" key="1">
    <citation type="journal article" date="2014" name="Genome Biol.">
        <title>Transcriptome and methylome profiling reveals relics of genome dominance in the mesopolyploid Brassica oleracea.</title>
        <authorList>
            <person name="Parkin I.A."/>
            <person name="Koh C."/>
            <person name="Tang H."/>
            <person name="Robinson S.J."/>
            <person name="Kagale S."/>
            <person name="Clarke W.E."/>
            <person name="Town C.D."/>
            <person name="Nixon J."/>
            <person name="Krishnakumar V."/>
            <person name="Bidwell S.L."/>
            <person name="Denoeud F."/>
            <person name="Belcram H."/>
            <person name="Links M.G."/>
            <person name="Just J."/>
            <person name="Clarke C."/>
            <person name="Bender T."/>
            <person name="Huebert T."/>
            <person name="Mason A.S."/>
            <person name="Pires J.C."/>
            <person name="Barker G."/>
            <person name="Moore J."/>
            <person name="Walley P.G."/>
            <person name="Manoli S."/>
            <person name="Batley J."/>
            <person name="Edwards D."/>
            <person name="Nelson M.N."/>
            <person name="Wang X."/>
            <person name="Paterson A.H."/>
            <person name="King G."/>
            <person name="Bancroft I."/>
            <person name="Chalhoub B."/>
            <person name="Sharpe A.G."/>
        </authorList>
    </citation>
    <scope>NUCLEOTIDE SEQUENCE</scope>
    <source>
        <strain evidence="4 5">cv. TO1000</strain>
    </source>
</reference>
<evidence type="ECO:0000259" key="3">
    <source>
        <dbReference type="Pfam" id="PF17814"/>
    </source>
</evidence>
<dbReference type="InterPro" id="IPR054532">
    <property type="entry name" value="TPL_SMU1_LisH-like"/>
</dbReference>
<dbReference type="STRING" id="109376.A0A0D3BDK3"/>
<dbReference type="PANTHER" id="PTHR36749">
    <property type="entry name" value="F7O18.3 PROTEIN"/>
    <property type="match status" value="1"/>
</dbReference>
<sequence length="143" mass="16137">MAFWCLGDYHALFSAAQDVAECLDKSQKNLLTIWTVKAVVANDLFTDDSFMVSHSFFYVIKIVLQFCKENSLNQTFQTLQSECQVSLNTVDSVETFVSDINNGRWDSILPQVSQLKLPKNKLEDLYEQPIDSSHGDSATSSNQ</sequence>
<evidence type="ECO:0000313" key="4">
    <source>
        <dbReference type="EnsemblPlants" id="Bo3g087020.1"/>
    </source>
</evidence>
<feature type="domain" description="TPL/SMU1 LisH-like dimerisation" evidence="3">
    <location>
        <begin position="59"/>
        <end position="85"/>
    </location>
</feature>
<dbReference type="InterPro" id="IPR006594">
    <property type="entry name" value="LisH"/>
</dbReference>
<dbReference type="PANTHER" id="PTHR36749:SF1">
    <property type="entry name" value="F7O18.3 PROTEIN"/>
    <property type="match status" value="1"/>
</dbReference>
<evidence type="ECO:0000256" key="1">
    <source>
        <dbReference type="ARBA" id="ARBA00022574"/>
    </source>
</evidence>
<name>A0A0D3BDK3_BRAOL</name>
<dbReference type="EnsemblPlants" id="Bo3g087020.1">
    <property type="protein sequence ID" value="Bo3g087020.1"/>
    <property type="gene ID" value="Bo3g087020"/>
</dbReference>
<protein>
    <recommendedName>
        <fullName evidence="3">TPL/SMU1 LisH-like dimerisation domain-containing protein</fullName>
    </recommendedName>
</protein>
<dbReference type="Pfam" id="PF17814">
    <property type="entry name" value="LisH_TPL"/>
    <property type="match status" value="1"/>
</dbReference>